<dbReference type="PANTHER" id="PTHR46300">
    <property type="entry name" value="P450, PUTATIVE (EUROFUNG)-RELATED-RELATED"/>
    <property type="match status" value="1"/>
</dbReference>
<comment type="similarity">
    <text evidence="2">Belongs to the cytochrome P450 family.</text>
</comment>
<keyword evidence="3" id="KW-0349">Heme</keyword>
<evidence type="ECO:0000256" key="4">
    <source>
        <dbReference type="ARBA" id="ARBA00022723"/>
    </source>
</evidence>
<dbReference type="GO" id="GO:0020037">
    <property type="term" value="F:heme binding"/>
    <property type="evidence" value="ECO:0007669"/>
    <property type="project" value="InterPro"/>
</dbReference>
<dbReference type="GO" id="GO:0016705">
    <property type="term" value="F:oxidoreductase activity, acting on paired donors, with incorporation or reduction of molecular oxygen"/>
    <property type="evidence" value="ECO:0007669"/>
    <property type="project" value="InterPro"/>
</dbReference>
<evidence type="ECO:0000256" key="3">
    <source>
        <dbReference type="ARBA" id="ARBA00022617"/>
    </source>
</evidence>
<evidence type="ECO:0000256" key="5">
    <source>
        <dbReference type="ARBA" id="ARBA00023002"/>
    </source>
</evidence>
<evidence type="ECO:0000256" key="6">
    <source>
        <dbReference type="ARBA" id="ARBA00023004"/>
    </source>
</evidence>
<evidence type="ECO:0000256" key="1">
    <source>
        <dbReference type="ARBA" id="ARBA00001971"/>
    </source>
</evidence>
<dbReference type="STRING" id="1314782.A0A165RYC8"/>
<reference evidence="8 9" key="1">
    <citation type="journal article" date="2016" name="Mol. Biol. Evol.">
        <title>Comparative Genomics of Early-Diverging Mushroom-Forming Fungi Provides Insights into the Origins of Lignocellulose Decay Capabilities.</title>
        <authorList>
            <person name="Nagy L.G."/>
            <person name="Riley R."/>
            <person name="Tritt A."/>
            <person name="Adam C."/>
            <person name="Daum C."/>
            <person name="Floudas D."/>
            <person name="Sun H."/>
            <person name="Yadav J.S."/>
            <person name="Pangilinan J."/>
            <person name="Larsson K.H."/>
            <person name="Matsuura K."/>
            <person name="Barry K."/>
            <person name="Labutti K."/>
            <person name="Kuo R."/>
            <person name="Ohm R.A."/>
            <person name="Bhattacharya S.S."/>
            <person name="Shirouzu T."/>
            <person name="Yoshinaga Y."/>
            <person name="Martin F.M."/>
            <person name="Grigoriev I.V."/>
            <person name="Hibbett D.S."/>
        </authorList>
    </citation>
    <scope>NUCLEOTIDE SEQUENCE [LARGE SCALE GENOMIC DNA]</scope>
    <source>
        <strain evidence="8 9">HHB14362 ss-1</strain>
    </source>
</reference>
<dbReference type="SUPFAM" id="SSF48264">
    <property type="entry name" value="Cytochrome P450"/>
    <property type="match status" value="1"/>
</dbReference>
<accession>A0A165RYC8</accession>
<evidence type="ECO:0008006" key="10">
    <source>
        <dbReference type="Google" id="ProtNLM"/>
    </source>
</evidence>
<name>A0A165RYC8_9AGAM</name>
<feature type="non-terminal residue" evidence="8">
    <location>
        <position position="1"/>
    </location>
</feature>
<dbReference type="GO" id="GO:0005506">
    <property type="term" value="F:iron ion binding"/>
    <property type="evidence" value="ECO:0007669"/>
    <property type="project" value="InterPro"/>
</dbReference>
<protein>
    <recommendedName>
        <fullName evidence="10">Cytochrome P450</fullName>
    </recommendedName>
</protein>
<evidence type="ECO:0000313" key="9">
    <source>
        <dbReference type="Proteomes" id="UP000076761"/>
    </source>
</evidence>
<keyword evidence="9" id="KW-1185">Reference proteome</keyword>
<organism evidence="8 9">
    <name type="scientific">Neolentinus lepideus HHB14362 ss-1</name>
    <dbReference type="NCBI Taxonomy" id="1314782"/>
    <lineage>
        <taxon>Eukaryota</taxon>
        <taxon>Fungi</taxon>
        <taxon>Dikarya</taxon>
        <taxon>Basidiomycota</taxon>
        <taxon>Agaricomycotina</taxon>
        <taxon>Agaricomycetes</taxon>
        <taxon>Gloeophyllales</taxon>
        <taxon>Gloeophyllaceae</taxon>
        <taxon>Neolentinus</taxon>
    </lineage>
</organism>
<dbReference type="GO" id="GO:0004497">
    <property type="term" value="F:monooxygenase activity"/>
    <property type="evidence" value="ECO:0007669"/>
    <property type="project" value="UniProtKB-KW"/>
</dbReference>
<dbReference type="Proteomes" id="UP000076761">
    <property type="component" value="Unassembled WGS sequence"/>
</dbReference>
<dbReference type="Gene3D" id="1.10.630.10">
    <property type="entry name" value="Cytochrome P450"/>
    <property type="match status" value="1"/>
</dbReference>
<evidence type="ECO:0000256" key="2">
    <source>
        <dbReference type="ARBA" id="ARBA00010617"/>
    </source>
</evidence>
<dbReference type="InterPro" id="IPR001128">
    <property type="entry name" value="Cyt_P450"/>
</dbReference>
<evidence type="ECO:0000313" key="8">
    <source>
        <dbReference type="EMBL" id="KZT24424.1"/>
    </source>
</evidence>
<dbReference type="PANTHER" id="PTHR46300:SF7">
    <property type="entry name" value="P450, PUTATIVE (EUROFUNG)-RELATED"/>
    <property type="match status" value="1"/>
</dbReference>
<dbReference type="Pfam" id="PF00067">
    <property type="entry name" value="p450"/>
    <property type="match status" value="1"/>
</dbReference>
<dbReference type="OrthoDB" id="2789670at2759"/>
<evidence type="ECO:0000256" key="7">
    <source>
        <dbReference type="ARBA" id="ARBA00023033"/>
    </source>
</evidence>
<dbReference type="InterPro" id="IPR036396">
    <property type="entry name" value="Cyt_P450_sf"/>
</dbReference>
<dbReference type="EMBL" id="KV425578">
    <property type="protein sequence ID" value="KZT24424.1"/>
    <property type="molecule type" value="Genomic_DNA"/>
</dbReference>
<sequence>FTAMIMATTYGLDVLDRDDPYIAISNKAMEGLSTVAVPGTFLVNYFPIMKYIPAWVPGAGFQRKALQWKRDGEEMLNKPMEAMKKAFLAGTARPCIATKMLQKLPSDQNAEHQESLIKEMGATSYGGMVSPTVSMAQVFIVMAMHLKAQRRAQAELDSVVGRGRLPNFSDRDDLLYIDAILKELTCWQPVL</sequence>
<feature type="non-terminal residue" evidence="8">
    <location>
        <position position="191"/>
    </location>
</feature>
<dbReference type="InterPro" id="IPR050364">
    <property type="entry name" value="Cytochrome_P450_fung"/>
</dbReference>
<keyword evidence="6" id="KW-0408">Iron</keyword>
<dbReference type="AlphaFoldDB" id="A0A165RYC8"/>
<keyword evidence="4" id="KW-0479">Metal-binding</keyword>
<keyword evidence="7" id="KW-0503">Monooxygenase</keyword>
<keyword evidence="5" id="KW-0560">Oxidoreductase</keyword>
<dbReference type="InParanoid" id="A0A165RYC8"/>
<proteinExistence type="inferred from homology"/>
<comment type="cofactor">
    <cofactor evidence="1">
        <name>heme</name>
        <dbReference type="ChEBI" id="CHEBI:30413"/>
    </cofactor>
</comment>
<gene>
    <name evidence="8" type="ORF">NEOLEDRAFT_1025296</name>
</gene>